<keyword evidence="2" id="KW-1185">Reference proteome</keyword>
<sequence>MNSDGNQNSNVISQAFYFNNVYNWGGPQYSPNALYNYFIKKNDYIKMREIALTYNFSDKIASKIKANHLSVSLIGRNLFFFYRTLKDLDPEQLTVSNNFYGNANNAGSQPASRTYGITLKANF</sequence>
<gene>
    <name evidence="1" type="ORF">FSB73_21340</name>
</gene>
<evidence type="ECO:0000313" key="2">
    <source>
        <dbReference type="Proteomes" id="UP000321291"/>
    </source>
</evidence>
<accession>A0A5B8VUK0</accession>
<dbReference type="Proteomes" id="UP000321291">
    <property type="component" value="Chromosome"/>
</dbReference>
<name>A0A5B8VUK0_9BACT</name>
<protein>
    <recommendedName>
        <fullName evidence="3">TonB-dependent receptor</fullName>
    </recommendedName>
</protein>
<reference evidence="1 2" key="1">
    <citation type="journal article" date="2017" name="Int. J. Syst. Evol. Microbiol.">
        <title>Arachidicoccus ginsenosidivorans sp. nov., with ginsenoside-converting activity isolated from ginseng cultivating soil.</title>
        <authorList>
            <person name="Siddiqi M.Z."/>
            <person name="Aslam Z."/>
            <person name="Im W.T."/>
        </authorList>
    </citation>
    <scope>NUCLEOTIDE SEQUENCE [LARGE SCALE GENOMIC DNA]</scope>
    <source>
        <strain evidence="1 2">Gsoil 809</strain>
    </source>
</reference>
<proteinExistence type="predicted"/>
<organism evidence="1 2">
    <name type="scientific">Arachidicoccus ginsenosidivorans</name>
    <dbReference type="NCBI Taxonomy" id="496057"/>
    <lineage>
        <taxon>Bacteria</taxon>
        <taxon>Pseudomonadati</taxon>
        <taxon>Bacteroidota</taxon>
        <taxon>Chitinophagia</taxon>
        <taxon>Chitinophagales</taxon>
        <taxon>Chitinophagaceae</taxon>
        <taxon>Arachidicoccus</taxon>
    </lineage>
</organism>
<evidence type="ECO:0000313" key="1">
    <source>
        <dbReference type="EMBL" id="QEC73828.1"/>
    </source>
</evidence>
<dbReference type="RefSeq" id="WP_146786981.1">
    <property type="nucleotide sequence ID" value="NZ_CP042434.1"/>
</dbReference>
<dbReference type="KEGG" id="agi:FSB73_21340"/>
<dbReference type="AlphaFoldDB" id="A0A5B8VUK0"/>
<dbReference type="EMBL" id="CP042434">
    <property type="protein sequence ID" value="QEC73828.1"/>
    <property type="molecule type" value="Genomic_DNA"/>
</dbReference>
<evidence type="ECO:0008006" key="3">
    <source>
        <dbReference type="Google" id="ProtNLM"/>
    </source>
</evidence>